<dbReference type="GO" id="GO:0032259">
    <property type="term" value="P:methylation"/>
    <property type="evidence" value="ECO:0007669"/>
    <property type="project" value="UniProtKB-KW"/>
</dbReference>
<organism evidence="4 5">
    <name type="scientific">Kitasatospora acidiphila</name>
    <dbReference type="NCBI Taxonomy" id="2567942"/>
    <lineage>
        <taxon>Bacteria</taxon>
        <taxon>Bacillati</taxon>
        <taxon>Actinomycetota</taxon>
        <taxon>Actinomycetes</taxon>
        <taxon>Kitasatosporales</taxon>
        <taxon>Streptomycetaceae</taxon>
        <taxon>Kitasatospora</taxon>
    </lineage>
</organism>
<evidence type="ECO:0000313" key="5">
    <source>
        <dbReference type="Proteomes" id="UP000319103"/>
    </source>
</evidence>
<evidence type="ECO:0000313" key="4">
    <source>
        <dbReference type="EMBL" id="TQF06901.1"/>
    </source>
</evidence>
<dbReference type="PANTHER" id="PTHR44942:SF4">
    <property type="entry name" value="METHYLTRANSFERASE TYPE 11 DOMAIN-CONTAINING PROTEIN"/>
    <property type="match status" value="1"/>
</dbReference>
<dbReference type="Pfam" id="PF13649">
    <property type="entry name" value="Methyltransf_25"/>
    <property type="match status" value="1"/>
</dbReference>
<dbReference type="OrthoDB" id="9797252at2"/>
<dbReference type="GO" id="GO:0008168">
    <property type="term" value="F:methyltransferase activity"/>
    <property type="evidence" value="ECO:0007669"/>
    <property type="project" value="UniProtKB-KW"/>
</dbReference>
<comment type="caution">
    <text evidence="4">The sequence shown here is derived from an EMBL/GenBank/DDBJ whole genome shotgun (WGS) entry which is preliminary data.</text>
</comment>
<dbReference type="Gene3D" id="3.40.50.150">
    <property type="entry name" value="Vaccinia Virus protein VP39"/>
    <property type="match status" value="1"/>
</dbReference>
<dbReference type="InterPro" id="IPR029063">
    <property type="entry name" value="SAM-dependent_MTases_sf"/>
</dbReference>
<dbReference type="AlphaFoldDB" id="A0A540WCY6"/>
<evidence type="ECO:0000256" key="2">
    <source>
        <dbReference type="ARBA" id="ARBA00022679"/>
    </source>
</evidence>
<dbReference type="InterPro" id="IPR051052">
    <property type="entry name" value="Diverse_substrate_MTase"/>
</dbReference>
<proteinExistence type="predicted"/>
<evidence type="ECO:0000256" key="1">
    <source>
        <dbReference type="ARBA" id="ARBA00022603"/>
    </source>
</evidence>
<dbReference type="PANTHER" id="PTHR44942">
    <property type="entry name" value="METHYLTRANSF_11 DOMAIN-CONTAINING PROTEIN"/>
    <property type="match status" value="1"/>
</dbReference>
<dbReference type="CDD" id="cd02440">
    <property type="entry name" value="AdoMet_MTases"/>
    <property type="match status" value="1"/>
</dbReference>
<dbReference type="SUPFAM" id="SSF53335">
    <property type="entry name" value="S-adenosyl-L-methionine-dependent methyltransferases"/>
    <property type="match status" value="1"/>
</dbReference>
<feature type="domain" description="Methyltransferase" evidence="3">
    <location>
        <begin position="48"/>
        <end position="137"/>
    </location>
</feature>
<accession>A0A540WCY6</accession>
<keyword evidence="1 4" id="KW-0489">Methyltransferase</keyword>
<dbReference type="Proteomes" id="UP000319103">
    <property type="component" value="Unassembled WGS sequence"/>
</dbReference>
<dbReference type="RefSeq" id="WP_141637307.1">
    <property type="nucleotide sequence ID" value="NZ_VIGB01000003.1"/>
</dbReference>
<protein>
    <submittedName>
        <fullName evidence="4">Class I SAM-dependent methyltransferase</fullName>
    </submittedName>
</protein>
<dbReference type="EMBL" id="VIGB01000003">
    <property type="protein sequence ID" value="TQF06901.1"/>
    <property type="molecule type" value="Genomic_DNA"/>
</dbReference>
<keyword evidence="2 4" id="KW-0808">Transferase</keyword>
<name>A0A540WCY6_9ACTN</name>
<keyword evidence="5" id="KW-1185">Reference proteome</keyword>
<gene>
    <name evidence="4" type="ORF">E6W39_37815</name>
</gene>
<reference evidence="4 5" key="1">
    <citation type="submission" date="2019-06" db="EMBL/GenBank/DDBJ databases">
        <title>Description of Kitasatospora acidophila sp. nov. isolated from pine grove soil, and reclassification of Streptomyces novaecaesareae to Kitasatospora novaeceasareae comb. nov.</title>
        <authorList>
            <person name="Kim M.J."/>
        </authorList>
    </citation>
    <scope>NUCLEOTIDE SEQUENCE [LARGE SCALE GENOMIC DNA]</scope>
    <source>
        <strain evidence="4 5">MMS16-CNU292</strain>
    </source>
</reference>
<evidence type="ECO:0000259" key="3">
    <source>
        <dbReference type="Pfam" id="PF13649"/>
    </source>
</evidence>
<dbReference type="InterPro" id="IPR041698">
    <property type="entry name" value="Methyltransf_25"/>
</dbReference>
<sequence>MAIDEAGGRSRIFGEVADLYDAARPGYPSELFDTVLDFAKSAEHSAALEIGAGTGKATVPLAARGVPLVCVEPDPRMAEVLRRNTARHPGVTVEVGGFEEWQPGERRFGLLFAATCWHWIDPARRWELAHRVLEPGGSVALCWNPQGVLDPELHARLTELNRRHGVSGPMFDLAADYHEAPGTDGADRAYEHWPEAECRRDGRFTDLRSLRFREPVRYDSESYVRLLASISAYRVLPADARARALDAVATLLDAHGGGIDLIQFSDLFLARRG</sequence>